<organism evidence="9 10">
    <name type="scientific">Tannerella forsythia</name>
    <name type="common">Bacteroides forsythus</name>
    <dbReference type="NCBI Taxonomy" id="28112"/>
    <lineage>
        <taxon>Bacteria</taxon>
        <taxon>Pseudomonadati</taxon>
        <taxon>Bacteroidota</taxon>
        <taxon>Bacteroidia</taxon>
        <taxon>Bacteroidales</taxon>
        <taxon>Tannerellaceae</taxon>
        <taxon>Tannerella</taxon>
    </lineage>
</organism>
<evidence type="ECO:0000256" key="7">
    <source>
        <dbReference type="SAM" id="Coils"/>
    </source>
</evidence>
<dbReference type="AlphaFoldDB" id="A0A2A6E9N6"/>
<evidence type="ECO:0000256" key="6">
    <source>
        <dbReference type="ARBA" id="ARBA00031720"/>
    </source>
</evidence>
<evidence type="ECO:0000259" key="8">
    <source>
        <dbReference type="Pfam" id="PF03787"/>
    </source>
</evidence>
<gene>
    <name evidence="9" type="primary">csm5</name>
    <name evidence="9" type="ORF">CLI86_04155</name>
</gene>
<dbReference type="PANTHER" id="PTHR38007">
    <property type="entry name" value="CRISPR SYSTEM CMS PROTEIN CSM5"/>
    <property type="match status" value="1"/>
</dbReference>
<dbReference type="InterPro" id="IPR005537">
    <property type="entry name" value="RAMP_III_fam"/>
</dbReference>
<proteinExistence type="inferred from homology"/>
<name>A0A2A6E9N6_TANFO</name>
<keyword evidence="7" id="KW-0175">Coiled coil</keyword>
<feature type="coiled-coil region" evidence="7">
    <location>
        <begin position="209"/>
        <end position="244"/>
    </location>
</feature>
<keyword evidence="4" id="KW-0694">RNA-binding</keyword>
<evidence type="ECO:0000313" key="10">
    <source>
        <dbReference type="Proteomes" id="UP000219259"/>
    </source>
</evidence>
<reference evidence="9 10" key="1">
    <citation type="submission" date="2017-09" db="EMBL/GenBank/DDBJ databases">
        <title>Phase variable restriction modification systems are present in the genome sequences of periodontal pathogens Prevotella intermedia, Tannerella forsythia and Porphyromonas gingivalis.</title>
        <authorList>
            <person name="Haigh R.D."/>
            <person name="Crawford L."/>
            <person name="Ralph J."/>
            <person name="Wanford J."/>
            <person name="Vartoukian S.R."/>
            <person name="Hijazib K."/>
            <person name="Wade W."/>
            <person name="Oggioni M.R."/>
        </authorList>
    </citation>
    <scope>NUCLEOTIDE SEQUENCE [LARGE SCALE GENOMIC DNA]</scope>
    <source>
        <strain evidence="9 10">WW11663</strain>
    </source>
</reference>
<dbReference type="Pfam" id="PF03787">
    <property type="entry name" value="RAMPs"/>
    <property type="match status" value="1"/>
</dbReference>
<evidence type="ECO:0000256" key="4">
    <source>
        <dbReference type="ARBA" id="ARBA00022884"/>
    </source>
</evidence>
<evidence type="ECO:0000256" key="3">
    <source>
        <dbReference type="ARBA" id="ARBA00016113"/>
    </source>
</evidence>
<accession>A0A2A6E9N6</accession>
<dbReference type="InterPro" id="IPR010173">
    <property type="entry name" value="CRISPR-assoc_Csm5"/>
</dbReference>
<comment type="function">
    <text evidence="1">This subunit might be involved in maturation of a crRNA intermediate to its mature form.</text>
</comment>
<dbReference type="GO" id="GO:0051607">
    <property type="term" value="P:defense response to virus"/>
    <property type="evidence" value="ECO:0007669"/>
    <property type="project" value="UniProtKB-KW"/>
</dbReference>
<evidence type="ECO:0000256" key="1">
    <source>
        <dbReference type="ARBA" id="ARBA00003088"/>
    </source>
</evidence>
<dbReference type="EMBL" id="NSLJ01000008">
    <property type="protein sequence ID" value="PDP44249.1"/>
    <property type="molecule type" value="Genomic_DNA"/>
</dbReference>
<comment type="similarity">
    <text evidence="2">Belongs to the CRISPR-associated Csm5 family.</text>
</comment>
<dbReference type="NCBIfam" id="TIGR01899">
    <property type="entry name" value="cas_TM1807_csm5"/>
    <property type="match status" value="1"/>
</dbReference>
<evidence type="ECO:0000256" key="2">
    <source>
        <dbReference type="ARBA" id="ARBA00006680"/>
    </source>
</evidence>
<evidence type="ECO:0000256" key="5">
    <source>
        <dbReference type="ARBA" id="ARBA00023118"/>
    </source>
</evidence>
<sequence>MVSRFALTYHNFTEMKELINKYIGGVQKFRLKIETLTPVAIRNGKILSPLTDYHMESNKFYLLDTDKLMADINQNNWLDDFESKVLEYSGNHSGGTETNAKKKNRFIADFLKEKGASIKSYLKEENARNCQLKSEAEWVQLHSTIKTENKAYIPGSSIKGVIRTAIMYQWLTDTEEGKEKLASFLATKQTDINSWVENIEKKKESRFKAKDNVEKKDEITKELRKEETERKAELLKLLHEFEEEVANVVFGKSEGEYNASTYFKISDSHTFKISDLRIASLQKKYREDEELKGKRKKEFTTSLQEFIDKGKETVTEIFVSNLSLDWRENRGCTYFAKCIKERKQLDKVFEAINTLSRDFLEFEILRLNAFKEGEKSKTSYSKENLNIYQNMLENLYSQLKENNLNSAITCIGFGKSIFVNTALLAIRIKDKCIFTNIVKILHASHPKAKYFPFSYYATSIDSQDYPLGWVKITDINKDAYQREYDLPDFKRANLEKDSIIQGVLLELNPIPKVQVSVDGEKQYLNANGLSKLKKESGVIPQIGTICSLQIVAIKKGVIKDIKFIEV</sequence>
<dbReference type="PANTHER" id="PTHR38007:SF1">
    <property type="entry name" value="CRISPR SYSTEM CMS PROTEIN CSM5"/>
    <property type="match status" value="1"/>
</dbReference>
<evidence type="ECO:0000313" key="9">
    <source>
        <dbReference type="EMBL" id="PDP44249.1"/>
    </source>
</evidence>
<protein>
    <recommendedName>
        <fullName evidence="3">CRISPR system Cms protein Csm5</fullName>
    </recommendedName>
    <alternativeName>
        <fullName evidence="6">CRISPR type III A-associated protein Csm5</fullName>
    </alternativeName>
</protein>
<dbReference type="GO" id="GO:0003723">
    <property type="term" value="F:RNA binding"/>
    <property type="evidence" value="ECO:0007669"/>
    <property type="project" value="UniProtKB-KW"/>
</dbReference>
<feature type="domain" description="CRISPR type III-associated protein" evidence="8">
    <location>
        <begin position="32"/>
        <end position="356"/>
    </location>
</feature>
<dbReference type="Proteomes" id="UP000219259">
    <property type="component" value="Unassembled WGS sequence"/>
</dbReference>
<comment type="caution">
    <text evidence="9">The sequence shown here is derived from an EMBL/GenBank/DDBJ whole genome shotgun (WGS) entry which is preliminary data.</text>
</comment>
<keyword evidence="5" id="KW-0051">Antiviral defense</keyword>